<dbReference type="EMBL" id="GG662498">
    <property type="protein sequence ID" value="EWS72244.1"/>
    <property type="molecule type" value="Genomic_DNA"/>
</dbReference>
<dbReference type="KEGG" id="tet:TTHERM_000312579"/>
<dbReference type="AlphaFoldDB" id="W7XGW8"/>
<organism evidence="1 2">
    <name type="scientific">Tetrahymena thermophila (strain SB210)</name>
    <dbReference type="NCBI Taxonomy" id="312017"/>
    <lineage>
        <taxon>Eukaryota</taxon>
        <taxon>Sar</taxon>
        <taxon>Alveolata</taxon>
        <taxon>Ciliophora</taxon>
        <taxon>Intramacronucleata</taxon>
        <taxon>Oligohymenophorea</taxon>
        <taxon>Hymenostomatida</taxon>
        <taxon>Tetrahymenina</taxon>
        <taxon>Tetrahymenidae</taxon>
        <taxon>Tetrahymena</taxon>
    </lineage>
</organism>
<dbReference type="RefSeq" id="XP_012655184.1">
    <property type="nucleotide sequence ID" value="XM_012799730.1"/>
</dbReference>
<keyword evidence="2" id="KW-1185">Reference proteome</keyword>
<reference evidence="2" key="1">
    <citation type="journal article" date="2006" name="PLoS Biol.">
        <title>Macronuclear genome sequence of the ciliate Tetrahymena thermophila, a model eukaryote.</title>
        <authorList>
            <person name="Eisen J.A."/>
            <person name="Coyne R.S."/>
            <person name="Wu M."/>
            <person name="Wu D."/>
            <person name="Thiagarajan M."/>
            <person name="Wortman J.R."/>
            <person name="Badger J.H."/>
            <person name="Ren Q."/>
            <person name="Amedeo P."/>
            <person name="Jones K.M."/>
            <person name="Tallon L.J."/>
            <person name="Delcher A.L."/>
            <person name="Salzberg S.L."/>
            <person name="Silva J.C."/>
            <person name="Haas B.J."/>
            <person name="Majoros W.H."/>
            <person name="Farzad M."/>
            <person name="Carlton J.M."/>
            <person name="Smith R.K. Jr."/>
            <person name="Garg J."/>
            <person name="Pearlman R.E."/>
            <person name="Karrer K.M."/>
            <person name="Sun L."/>
            <person name="Manning G."/>
            <person name="Elde N.C."/>
            <person name="Turkewitz A.P."/>
            <person name="Asai D.J."/>
            <person name="Wilkes D.E."/>
            <person name="Wang Y."/>
            <person name="Cai H."/>
            <person name="Collins K."/>
            <person name="Stewart B.A."/>
            <person name="Lee S.R."/>
            <person name="Wilamowska K."/>
            <person name="Weinberg Z."/>
            <person name="Ruzzo W.L."/>
            <person name="Wloga D."/>
            <person name="Gaertig J."/>
            <person name="Frankel J."/>
            <person name="Tsao C.-C."/>
            <person name="Gorovsky M.A."/>
            <person name="Keeling P.J."/>
            <person name="Waller R.F."/>
            <person name="Patron N.J."/>
            <person name="Cherry J.M."/>
            <person name="Stover N.A."/>
            <person name="Krieger C.J."/>
            <person name="del Toro C."/>
            <person name="Ryder H.F."/>
            <person name="Williamson S.C."/>
            <person name="Barbeau R.A."/>
            <person name="Hamilton E.P."/>
            <person name="Orias E."/>
        </authorList>
    </citation>
    <scope>NUCLEOTIDE SEQUENCE [LARGE SCALE GENOMIC DNA]</scope>
    <source>
        <strain evidence="2">SB210</strain>
    </source>
</reference>
<name>W7XGW8_TETTS</name>
<evidence type="ECO:0000313" key="2">
    <source>
        <dbReference type="Proteomes" id="UP000009168"/>
    </source>
</evidence>
<proteinExistence type="predicted"/>
<accession>W7XGW8</accession>
<dbReference type="GeneID" id="24438370"/>
<protein>
    <submittedName>
        <fullName evidence="1">Uncharacterized protein</fullName>
    </submittedName>
</protein>
<sequence length="268" mass="32514">MNYNQQNYQYPYLSQQDIKREEQGIIQPNQQYNFPPQMYSGNYQIHYESQSKWQTSQNRQGTLSYKVCQYLPVVKDEKQRKEFQEIFLDILQRVSSEKDFYKQLYRENKNLASRYYKWRRRQRINVKKAKHLIEIDSLTNEQSQDQQDIIQPNQNEIKNFESSTNYDHQSYSINRFNEEMSYQYTSNMQSRQNCYSTQQVEHNIKVDLSSIDSNKSEQIDLLLKKIEDQNSNLADFTQGYILNIRQTYQTLNDVIKRINHKNKQLKEL</sequence>
<dbReference type="Proteomes" id="UP000009168">
    <property type="component" value="Unassembled WGS sequence"/>
</dbReference>
<dbReference type="InParanoid" id="W7XGW8"/>
<gene>
    <name evidence="1" type="ORF">TTHERM_000312579</name>
</gene>
<evidence type="ECO:0000313" key="1">
    <source>
        <dbReference type="EMBL" id="EWS72244.1"/>
    </source>
</evidence>